<evidence type="ECO:0000256" key="1">
    <source>
        <dbReference type="SAM" id="MobiDB-lite"/>
    </source>
</evidence>
<name>A0A0C9SCW0_AMBAM</name>
<accession>A0A0C9SCW0</accession>
<evidence type="ECO:0000313" key="2">
    <source>
        <dbReference type="EMBL" id="JAG91677.1"/>
    </source>
</evidence>
<dbReference type="EMBL" id="GBZX01001063">
    <property type="protein sequence ID" value="JAG91677.1"/>
    <property type="molecule type" value="mRNA"/>
</dbReference>
<feature type="region of interest" description="Disordered" evidence="1">
    <location>
        <begin position="67"/>
        <end position="95"/>
    </location>
</feature>
<organism evidence="2">
    <name type="scientific">Amblyomma americanum</name>
    <name type="common">Lone star tick</name>
    <dbReference type="NCBI Taxonomy" id="6943"/>
    <lineage>
        <taxon>Eukaryota</taxon>
        <taxon>Metazoa</taxon>
        <taxon>Ecdysozoa</taxon>
        <taxon>Arthropoda</taxon>
        <taxon>Chelicerata</taxon>
        <taxon>Arachnida</taxon>
        <taxon>Acari</taxon>
        <taxon>Parasitiformes</taxon>
        <taxon>Ixodida</taxon>
        <taxon>Ixodoidea</taxon>
        <taxon>Ixodidae</taxon>
        <taxon>Amblyomminae</taxon>
        <taxon>Amblyomma</taxon>
    </lineage>
</organism>
<dbReference type="AlphaFoldDB" id="A0A0C9SCW0"/>
<sequence length="102" mass="11427">MQHWSIYESKSVNCISWVVLALLFLLSSSKPISGFPLGTIRLELMSPALRRFSTAWLPLVLFRASGFRGPSESKESRPSRSATFSDPTPLMMSPPPLVWCEL</sequence>
<reference evidence="2" key="1">
    <citation type="journal article" date="2015" name="PLoS ONE">
        <title>An Insight into the Sialome of the Lone Star Tick, Amblyomma americanum, with a Glimpse on Its Time Dependent Gene Expression.</title>
        <authorList>
            <person name="Karim S."/>
            <person name="Ribeiro J.M."/>
        </authorList>
    </citation>
    <scope>NUCLEOTIDE SEQUENCE</scope>
    <source>
        <tissue evidence="2">Salivary gland</tissue>
    </source>
</reference>
<proteinExistence type="evidence at transcript level"/>
<protein>
    <submittedName>
        <fullName evidence="2">Putative secreted protein</fullName>
    </submittedName>
</protein>